<dbReference type="Proteomes" id="UP001060085">
    <property type="component" value="Linkage Group LG07"/>
</dbReference>
<dbReference type="EMBL" id="CM044707">
    <property type="protein sequence ID" value="KAI5653137.1"/>
    <property type="molecule type" value="Genomic_DNA"/>
</dbReference>
<keyword evidence="2" id="KW-1185">Reference proteome</keyword>
<gene>
    <name evidence="1" type="ORF">M9H77_30324</name>
</gene>
<name>A0ACB9ZY84_CATRO</name>
<reference evidence="2" key="1">
    <citation type="journal article" date="2023" name="Nat. Plants">
        <title>Single-cell RNA sequencing provides a high-resolution roadmap for understanding the multicellular compartmentation of specialized metabolism.</title>
        <authorList>
            <person name="Sun S."/>
            <person name="Shen X."/>
            <person name="Li Y."/>
            <person name="Li Y."/>
            <person name="Wang S."/>
            <person name="Li R."/>
            <person name="Zhang H."/>
            <person name="Shen G."/>
            <person name="Guo B."/>
            <person name="Wei J."/>
            <person name="Xu J."/>
            <person name="St-Pierre B."/>
            <person name="Chen S."/>
            <person name="Sun C."/>
        </authorList>
    </citation>
    <scope>NUCLEOTIDE SEQUENCE [LARGE SCALE GENOMIC DNA]</scope>
</reference>
<proteinExistence type="predicted"/>
<accession>A0ACB9ZY84</accession>
<organism evidence="1 2">
    <name type="scientific">Catharanthus roseus</name>
    <name type="common">Madagascar periwinkle</name>
    <name type="synonym">Vinca rosea</name>
    <dbReference type="NCBI Taxonomy" id="4058"/>
    <lineage>
        <taxon>Eukaryota</taxon>
        <taxon>Viridiplantae</taxon>
        <taxon>Streptophyta</taxon>
        <taxon>Embryophyta</taxon>
        <taxon>Tracheophyta</taxon>
        <taxon>Spermatophyta</taxon>
        <taxon>Magnoliopsida</taxon>
        <taxon>eudicotyledons</taxon>
        <taxon>Gunneridae</taxon>
        <taxon>Pentapetalae</taxon>
        <taxon>asterids</taxon>
        <taxon>lamiids</taxon>
        <taxon>Gentianales</taxon>
        <taxon>Apocynaceae</taxon>
        <taxon>Rauvolfioideae</taxon>
        <taxon>Vinceae</taxon>
        <taxon>Catharanthinae</taxon>
        <taxon>Catharanthus</taxon>
    </lineage>
</organism>
<evidence type="ECO:0000313" key="2">
    <source>
        <dbReference type="Proteomes" id="UP001060085"/>
    </source>
</evidence>
<evidence type="ECO:0000313" key="1">
    <source>
        <dbReference type="EMBL" id="KAI5653137.1"/>
    </source>
</evidence>
<protein>
    <submittedName>
        <fullName evidence="1">Uncharacterized protein</fullName>
    </submittedName>
</protein>
<comment type="caution">
    <text evidence="1">The sequence shown here is derived from an EMBL/GenBank/DDBJ whole genome shotgun (WGS) entry which is preliminary data.</text>
</comment>
<sequence length="134" mass="14620">MTQKNNKDLITVKTIVEGVNITLDQTLLAHIASISNKDPAITFGSTSRIILGEAWKYSEANLSEERALTGPFNVIDVDTICEVVSGSTLVSSVPTRRPGKVVVDEEEDDKEETEGSSEDSSTCPIPEEMQIRHT</sequence>